<keyword evidence="1" id="KW-0812">Transmembrane</keyword>
<organism evidence="3 4">
    <name type="scientific">Mucilaginibacter ginsenosidivorans</name>
    <dbReference type="NCBI Taxonomy" id="398053"/>
    <lineage>
        <taxon>Bacteria</taxon>
        <taxon>Pseudomonadati</taxon>
        <taxon>Bacteroidota</taxon>
        <taxon>Sphingobacteriia</taxon>
        <taxon>Sphingobacteriales</taxon>
        <taxon>Sphingobacteriaceae</taxon>
        <taxon>Mucilaginibacter</taxon>
    </lineage>
</organism>
<evidence type="ECO:0000313" key="3">
    <source>
        <dbReference type="EMBL" id="QEC65485.1"/>
    </source>
</evidence>
<feature type="domain" description="DUF4349" evidence="2">
    <location>
        <begin position="52"/>
        <end position="188"/>
    </location>
</feature>
<evidence type="ECO:0000259" key="2">
    <source>
        <dbReference type="Pfam" id="PF14257"/>
    </source>
</evidence>
<reference evidence="3 4" key="1">
    <citation type="journal article" date="2017" name="Curr. Microbiol.">
        <title>Mucilaginibacter ginsenosidivorans sp. nov., Isolated from Soil of Ginseng Field.</title>
        <authorList>
            <person name="Kim M.M."/>
            <person name="Siddiqi M.Z."/>
            <person name="Im W.T."/>
        </authorList>
    </citation>
    <scope>NUCLEOTIDE SEQUENCE [LARGE SCALE GENOMIC DNA]</scope>
    <source>
        <strain evidence="3 4">Gsoil 3017</strain>
    </source>
</reference>
<accession>A0A5B8V347</accession>
<dbReference type="InterPro" id="IPR025645">
    <property type="entry name" value="DUF4349"/>
</dbReference>
<gene>
    <name evidence="3" type="ORF">FRZ54_23905</name>
</gene>
<dbReference type="RefSeq" id="WP_147034310.1">
    <property type="nucleotide sequence ID" value="NZ_CP042436.1"/>
</dbReference>
<keyword evidence="1" id="KW-0472">Membrane</keyword>
<keyword evidence="4" id="KW-1185">Reference proteome</keyword>
<dbReference type="EMBL" id="CP042436">
    <property type="protein sequence ID" value="QEC65485.1"/>
    <property type="molecule type" value="Genomic_DNA"/>
</dbReference>
<dbReference type="PROSITE" id="PS51257">
    <property type="entry name" value="PROKAR_LIPOPROTEIN"/>
    <property type="match status" value="1"/>
</dbReference>
<dbReference type="Proteomes" id="UP000321479">
    <property type="component" value="Chromosome"/>
</dbReference>
<protein>
    <submittedName>
        <fullName evidence="3">DUF4349 domain-containing protein</fullName>
    </submittedName>
</protein>
<dbReference type="KEGG" id="mgin:FRZ54_23905"/>
<keyword evidence="1" id="KW-1133">Transmembrane helix</keyword>
<evidence type="ECO:0000313" key="4">
    <source>
        <dbReference type="Proteomes" id="UP000321479"/>
    </source>
</evidence>
<name>A0A5B8V347_9SPHI</name>
<proteinExistence type="predicted"/>
<dbReference type="AlphaFoldDB" id="A0A5B8V347"/>
<sequence length="292" mass="32754">MKTKFLILVAVVALLAACKGKSSKDYEFINDRSAAMADTVAGADSTKMPAEKLVKTSDINIKVKDVRLAGEEIASLTKAYGGMVMHHQVQSTARPAHDVHISSDSIMRIAAYSTTADMMVRVPSEKLEEFTAKVSRMGIYVNMSRMDIEDKTLDYLAAQLKLKDRQELVSQQRRGKIKIKNPTDVLLLKDDMVDHKIENLRTDAAVKFSLVSLNFYQGDSILKEVIANDDPSVYNIPFFQRLGLAVADGWLLFIDIVIALANMWVLILCGLFLWRSFIYYKRQLRKTQAPAA</sequence>
<evidence type="ECO:0000256" key="1">
    <source>
        <dbReference type="SAM" id="Phobius"/>
    </source>
</evidence>
<feature type="transmembrane region" description="Helical" evidence="1">
    <location>
        <begin position="250"/>
        <end position="274"/>
    </location>
</feature>
<dbReference type="OrthoDB" id="790552at2"/>
<dbReference type="Pfam" id="PF14257">
    <property type="entry name" value="DUF4349"/>
    <property type="match status" value="1"/>
</dbReference>